<protein>
    <submittedName>
        <fullName evidence="1">Uncharacterized protein</fullName>
    </submittedName>
</protein>
<keyword evidence="2" id="KW-1185">Reference proteome</keyword>
<gene>
    <name evidence="1" type="ORF">CEW83_06960</name>
</gene>
<name>A0A2U8GPR2_9RHOO</name>
<dbReference type="RefSeq" id="WP_108948704.1">
    <property type="nucleotide sequence ID" value="NZ_CP022187.1"/>
</dbReference>
<accession>A0A2U8GPR2</accession>
<evidence type="ECO:0000313" key="2">
    <source>
        <dbReference type="Proteomes" id="UP000244930"/>
    </source>
</evidence>
<sequence>MADKDYPRIVSELIANAIATSRIAGENGRITRLVAGSIGRFASELKVGNEAGKADALLAHARDLLAENDGAEVVPALTAAVEALAAAH</sequence>
<reference evidence="1 2" key="1">
    <citation type="submission" date="2017-06" db="EMBL/GenBank/DDBJ databases">
        <title>Azoarcus.</title>
        <authorList>
            <person name="Woo J.-H."/>
            <person name="Kim H.-S."/>
        </authorList>
    </citation>
    <scope>NUCLEOTIDE SEQUENCE [LARGE SCALE GENOMIC DNA]</scope>
    <source>
        <strain evidence="1 2">TSPY31</strain>
    </source>
</reference>
<dbReference type="KEGG" id="acom:CEW83_06960"/>
<organism evidence="1 2">
    <name type="scientific">Parazoarcus communis</name>
    <dbReference type="NCBI Taxonomy" id="41977"/>
    <lineage>
        <taxon>Bacteria</taxon>
        <taxon>Pseudomonadati</taxon>
        <taxon>Pseudomonadota</taxon>
        <taxon>Betaproteobacteria</taxon>
        <taxon>Rhodocyclales</taxon>
        <taxon>Zoogloeaceae</taxon>
        <taxon>Parazoarcus</taxon>
    </lineage>
</organism>
<dbReference type="AlphaFoldDB" id="A0A2U8GPR2"/>
<proteinExistence type="predicted"/>
<evidence type="ECO:0000313" key="1">
    <source>
        <dbReference type="EMBL" id="AWI74996.1"/>
    </source>
</evidence>
<dbReference type="EMBL" id="CP022187">
    <property type="protein sequence ID" value="AWI74996.1"/>
    <property type="molecule type" value="Genomic_DNA"/>
</dbReference>
<dbReference type="Proteomes" id="UP000244930">
    <property type="component" value="Chromosome"/>
</dbReference>